<dbReference type="InterPro" id="IPR022893">
    <property type="entry name" value="Shikimate_DH_fam"/>
</dbReference>
<protein>
    <recommendedName>
        <fullName evidence="1">Shikimate dehydrogenase substrate binding N-terminal domain-containing protein</fullName>
    </recommendedName>
</protein>
<dbReference type="GO" id="GO:0004764">
    <property type="term" value="F:shikimate 3-dehydrogenase (NADP+) activity"/>
    <property type="evidence" value="ECO:0007669"/>
    <property type="project" value="InterPro"/>
</dbReference>
<accession>A0A1L9RXH4</accession>
<keyword evidence="3" id="KW-1185">Reference proteome</keyword>
<dbReference type="AlphaFoldDB" id="A0A1L9RXH4"/>
<dbReference type="RefSeq" id="XP_040693291.1">
    <property type="nucleotide sequence ID" value="XM_040837293.1"/>
</dbReference>
<dbReference type="InterPro" id="IPR013708">
    <property type="entry name" value="Shikimate_DH-bd_N"/>
</dbReference>
<feature type="domain" description="Shikimate dehydrogenase substrate binding N-terminal" evidence="1">
    <location>
        <begin position="12"/>
        <end position="92"/>
    </location>
</feature>
<dbReference type="Proteomes" id="UP000184383">
    <property type="component" value="Unassembled WGS sequence"/>
</dbReference>
<dbReference type="Gene3D" id="3.40.50.10860">
    <property type="entry name" value="Leucine Dehydrogenase, chain A, domain 1"/>
    <property type="match status" value="1"/>
</dbReference>
<organism evidence="2 3">
    <name type="scientific">Aspergillus wentii DTO 134E9</name>
    <dbReference type="NCBI Taxonomy" id="1073089"/>
    <lineage>
        <taxon>Eukaryota</taxon>
        <taxon>Fungi</taxon>
        <taxon>Dikarya</taxon>
        <taxon>Ascomycota</taxon>
        <taxon>Pezizomycotina</taxon>
        <taxon>Eurotiomycetes</taxon>
        <taxon>Eurotiomycetidae</taxon>
        <taxon>Eurotiales</taxon>
        <taxon>Aspergillaceae</taxon>
        <taxon>Aspergillus</taxon>
        <taxon>Aspergillus subgen. Cremei</taxon>
    </lineage>
</organism>
<evidence type="ECO:0000259" key="1">
    <source>
        <dbReference type="Pfam" id="PF08501"/>
    </source>
</evidence>
<dbReference type="Pfam" id="PF08501">
    <property type="entry name" value="Shikimate_dh_N"/>
    <property type="match status" value="1"/>
</dbReference>
<evidence type="ECO:0000313" key="3">
    <source>
        <dbReference type="Proteomes" id="UP000184383"/>
    </source>
</evidence>
<dbReference type="VEuPathDB" id="FungiDB:ASPWEDRAFT_49559"/>
<dbReference type="PANTHER" id="PTHR21089">
    <property type="entry name" value="SHIKIMATE DEHYDROGENASE"/>
    <property type="match status" value="1"/>
</dbReference>
<dbReference type="PANTHER" id="PTHR21089:SF1">
    <property type="entry name" value="BIFUNCTIONAL 3-DEHYDROQUINATE DEHYDRATASE_SHIKIMATE DEHYDROGENASE, CHLOROPLASTIC"/>
    <property type="match status" value="1"/>
</dbReference>
<dbReference type="InterPro" id="IPR036291">
    <property type="entry name" value="NAD(P)-bd_dom_sf"/>
</dbReference>
<evidence type="ECO:0000313" key="2">
    <source>
        <dbReference type="EMBL" id="OJJ39615.1"/>
    </source>
</evidence>
<dbReference type="Gene3D" id="3.40.50.720">
    <property type="entry name" value="NAD(P)-binding Rossmann-like Domain"/>
    <property type="match status" value="1"/>
</dbReference>
<proteinExistence type="predicted"/>
<dbReference type="STRING" id="1073089.A0A1L9RXH4"/>
<dbReference type="SUPFAM" id="SSF51735">
    <property type="entry name" value="NAD(P)-binding Rossmann-fold domains"/>
    <property type="match status" value="1"/>
</dbReference>
<dbReference type="GO" id="GO:0009423">
    <property type="term" value="P:chorismate biosynthetic process"/>
    <property type="evidence" value="ECO:0007669"/>
    <property type="project" value="TreeGrafter"/>
</dbReference>
<dbReference type="EMBL" id="KV878210">
    <property type="protein sequence ID" value="OJJ39615.1"/>
    <property type="molecule type" value="Genomic_DNA"/>
</dbReference>
<dbReference type="InterPro" id="IPR046346">
    <property type="entry name" value="Aminoacid_DH-like_N_sf"/>
</dbReference>
<dbReference type="OrthoDB" id="204377at2759"/>
<reference evidence="3" key="1">
    <citation type="journal article" date="2017" name="Genome Biol.">
        <title>Comparative genomics reveals high biological diversity and specific adaptations in the industrially and medically important fungal genus Aspergillus.</title>
        <authorList>
            <person name="de Vries R.P."/>
            <person name="Riley R."/>
            <person name="Wiebenga A."/>
            <person name="Aguilar-Osorio G."/>
            <person name="Amillis S."/>
            <person name="Uchima C.A."/>
            <person name="Anderluh G."/>
            <person name="Asadollahi M."/>
            <person name="Askin M."/>
            <person name="Barry K."/>
            <person name="Battaglia E."/>
            <person name="Bayram O."/>
            <person name="Benocci T."/>
            <person name="Braus-Stromeyer S.A."/>
            <person name="Caldana C."/>
            <person name="Canovas D."/>
            <person name="Cerqueira G.C."/>
            <person name="Chen F."/>
            <person name="Chen W."/>
            <person name="Choi C."/>
            <person name="Clum A."/>
            <person name="Dos Santos R.A."/>
            <person name="Damasio A.R."/>
            <person name="Diallinas G."/>
            <person name="Emri T."/>
            <person name="Fekete E."/>
            <person name="Flipphi M."/>
            <person name="Freyberg S."/>
            <person name="Gallo A."/>
            <person name="Gournas C."/>
            <person name="Habgood R."/>
            <person name="Hainaut M."/>
            <person name="Harispe M.L."/>
            <person name="Henrissat B."/>
            <person name="Hilden K.S."/>
            <person name="Hope R."/>
            <person name="Hossain A."/>
            <person name="Karabika E."/>
            <person name="Karaffa L."/>
            <person name="Karanyi Z."/>
            <person name="Krasevec N."/>
            <person name="Kuo A."/>
            <person name="Kusch H."/>
            <person name="LaButti K."/>
            <person name="Lagendijk E.L."/>
            <person name="Lapidus A."/>
            <person name="Levasseur A."/>
            <person name="Lindquist E."/>
            <person name="Lipzen A."/>
            <person name="Logrieco A.F."/>
            <person name="MacCabe A."/>
            <person name="Maekelae M.R."/>
            <person name="Malavazi I."/>
            <person name="Melin P."/>
            <person name="Meyer V."/>
            <person name="Mielnichuk N."/>
            <person name="Miskei M."/>
            <person name="Molnar A.P."/>
            <person name="Mule G."/>
            <person name="Ngan C.Y."/>
            <person name="Orejas M."/>
            <person name="Orosz E."/>
            <person name="Ouedraogo J.P."/>
            <person name="Overkamp K.M."/>
            <person name="Park H.-S."/>
            <person name="Perrone G."/>
            <person name="Piumi F."/>
            <person name="Punt P.J."/>
            <person name="Ram A.F."/>
            <person name="Ramon A."/>
            <person name="Rauscher S."/>
            <person name="Record E."/>
            <person name="Riano-Pachon D.M."/>
            <person name="Robert V."/>
            <person name="Roehrig J."/>
            <person name="Ruller R."/>
            <person name="Salamov A."/>
            <person name="Salih N.S."/>
            <person name="Samson R.A."/>
            <person name="Sandor E."/>
            <person name="Sanguinetti M."/>
            <person name="Schuetze T."/>
            <person name="Sepcic K."/>
            <person name="Shelest E."/>
            <person name="Sherlock G."/>
            <person name="Sophianopoulou V."/>
            <person name="Squina F.M."/>
            <person name="Sun H."/>
            <person name="Susca A."/>
            <person name="Todd R.B."/>
            <person name="Tsang A."/>
            <person name="Unkles S.E."/>
            <person name="van de Wiele N."/>
            <person name="van Rossen-Uffink D."/>
            <person name="Oliveira J.V."/>
            <person name="Vesth T.C."/>
            <person name="Visser J."/>
            <person name="Yu J.-H."/>
            <person name="Zhou M."/>
            <person name="Andersen M.R."/>
            <person name="Archer D.B."/>
            <person name="Baker S.E."/>
            <person name="Benoit I."/>
            <person name="Brakhage A.A."/>
            <person name="Braus G.H."/>
            <person name="Fischer R."/>
            <person name="Frisvad J.C."/>
            <person name="Goldman G.H."/>
            <person name="Houbraken J."/>
            <person name="Oakley B."/>
            <person name="Pocsi I."/>
            <person name="Scazzocchio C."/>
            <person name="Seiboth B."/>
            <person name="vanKuyk P.A."/>
            <person name="Wortman J."/>
            <person name="Dyer P.S."/>
            <person name="Grigoriev I.V."/>
        </authorList>
    </citation>
    <scope>NUCLEOTIDE SEQUENCE [LARGE SCALE GENOMIC DNA]</scope>
    <source>
        <strain evidence="3">DTO 134E9</strain>
    </source>
</reference>
<dbReference type="GeneID" id="63753141"/>
<name>A0A1L9RXH4_ASPWE</name>
<sequence>MSESTDTKTIYLFGQPIAHSVSPFFYNTIFTKLSLPWRYIRLDSHDPEDLMWMMRRDDFMGAAVTMPNKVRAMACVDVLTEEARRIGCINTIYVQSGHGGDGERVLVGTNTDWIGIQRALLRAQPKLKEGDWSAMVIGGGATCKSAIYALAEGLVARTIYLVSRDAGEAQSAIDDLKQRGLQRDICHIDTVEDVTSLSLSETPIVTVSAVPDIAPKTEPEQRARDIAIVMLQRKPGCQFPRIFLEMCYDPRPRTWLAGVAGEADWQIIDGLDVMEHQAIEQDVLWMGRSLSELPVNDAGKAIRDALHRH</sequence>
<gene>
    <name evidence="2" type="ORF">ASPWEDRAFT_49559</name>
</gene>
<dbReference type="SUPFAM" id="SSF53223">
    <property type="entry name" value="Aminoacid dehydrogenase-like, N-terminal domain"/>
    <property type="match status" value="1"/>
</dbReference>
<dbReference type="GO" id="GO:0019632">
    <property type="term" value="P:shikimate metabolic process"/>
    <property type="evidence" value="ECO:0007669"/>
    <property type="project" value="TreeGrafter"/>
</dbReference>